<dbReference type="PANTHER" id="PTHR43761:SF1">
    <property type="entry name" value="D-ISOMER SPECIFIC 2-HYDROXYACID DEHYDROGENASE CATALYTIC DOMAIN-CONTAINING PROTEIN-RELATED"/>
    <property type="match status" value="1"/>
</dbReference>
<feature type="domain" description="D-isomer specific 2-hydroxyacid dehydrogenase catalytic" evidence="5">
    <location>
        <begin position="24"/>
        <end position="316"/>
    </location>
</feature>
<evidence type="ECO:0000256" key="2">
    <source>
        <dbReference type="ARBA" id="ARBA00023002"/>
    </source>
</evidence>
<accession>A0A918ZS16</accession>
<dbReference type="AlphaFoldDB" id="A0A918ZS16"/>
<comment type="caution">
    <text evidence="7">The sequence shown here is derived from an EMBL/GenBank/DDBJ whole genome shotgun (WGS) entry which is preliminary data.</text>
</comment>
<dbReference type="CDD" id="cd05299">
    <property type="entry name" value="CtBP_dh"/>
    <property type="match status" value="1"/>
</dbReference>
<dbReference type="InterPro" id="IPR043322">
    <property type="entry name" value="CtBP"/>
</dbReference>
<protein>
    <submittedName>
        <fullName evidence="7">Dehydrogenase</fullName>
    </submittedName>
</protein>
<dbReference type="InterPro" id="IPR036291">
    <property type="entry name" value="NAD(P)-bd_dom_sf"/>
</dbReference>
<dbReference type="Gene3D" id="3.40.50.720">
    <property type="entry name" value="NAD(P)-binding Rossmann-like Domain"/>
    <property type="match status" value="2"/>
</dbReference>
<evidence type="ECO:0000313" key="8">
    <source>
        <dbReference type="Proteomes" id="UP000603227"/>
    </source>
</evidence>
<dbReference type="FunFam" id="3.40.50.720:FF:000203">
    <property type="entry name" value="D-3-phosphoglycerate dehydrogenase (SerA)"/>
    <property type="match status" value="1"/>
</dbReference>
<dbReference type="PANTHER" id="PTHR43761">
    <property type="entry name" value="D-ISOMER SPECIFIC 2-HYDROXYACID DEHYDROGENASE FAMILY PROTEIN (AFU_ORTHOLOGUE AFUA_1G13630)"/>
    <property type="match status" value="1"/>
</dbReference>
<feature type="domain" description="D-isomer specific 2-hydroxyacid dehydrogenase NAD-binding" evidence="6">
    <location>
        <begin position="111"/>
        <end position="284"/>
    </location>
</feature>
<dbReference type="InterPro" id="IPR050418">
    <property type="entry name" value="D-iso_2-hydroxyacid_DH_PdxB"/>
</dbReference>
<evidence type="ECO:0000256" key="3">
    <source>
        <dbReference type="ARBA" id="ARBA00023027"/>
    </source>
</evidence>
<evidence type="ECO:0000256" key="4">
    <source>
        <dbReference type="RuleBase" id="RU003719"/>
    </source>
</evidence>
<evidence type="ECO:0000313" key="7">
    <source>
        <dbReference type="EMBL" id="GHE67012.1"/>
    </source>
</evidence>
<name>A0A918ZS16_9ACTN</name>
<keyword evidence="2 4" id="KW-0560">Oxidoreductase</keyword>
<dbReference type="PROSITE" id="PS00671">
    <property type="entry name" value="D_2_HYDROXYACID_DH_3"/>
    <property type="match status" value="1"/>
</dbReference>
<organism evidence="7 8">
    <name type="scientific">Streptomyces capitiformicae</name>
    <dbReference type="NCBI Taxonomy" id="2014920"/>
    <lineage>
        <taxon>Bacteria</taxon>
        <taxon>Bacillati</taxon>
        <taxon>Actinomycetota</taxon>
        <taxon>Actinomycetes</taxon>
        <taxon>Kitasatosporales</taxon>
        <taxon>Streptomycetaceae</taxon>
        <taxon>Streptomyces</taxon>
    </lineage>
</organism>
<reference evidence="7" key="2">
    <citation type="submission" date="2020-09" db="EMBL/GenBank/DDBJ databases">
        <authorList>
            <person name="Sun Q."/>
            <person name="Zhou Y."/>
        </authorList>
    </citation>
    <scope>NUCLEOTIDE SEQUENCE</scope>
    <source>
        <strain evidence="7">CGMCC 4.7403</strain>
    </source>
</reference>
<evidence type="ECO:0000256" key="1">
    <source>
        <dbReference type="ARBA" id="ARBA00005854"/>
    </source>
</evidence>
<keyword evidence="8" id="KW-1185">Reference proteome</keyword>
<comment type="similarity">
    <text evidence="1 4">Belongs to the D-isomer specific 2-hydroxyacid dehydrogenase family.</text>
</comment>
<dbReference type="GO" id="GO:0016616">
    <property type="term" value="F:oxidoreductase activity, acting on the CH-OH group of donors, NAD or NADP as acceptor"/>
    <property type="evidence" value="ECO:0007669"/>
    <property type="project" value="InterPro"/>
</dbReference>
<gene>
    <name evidence="7" type="ORF">GCM10017771_90710</name>
</gene>
<dbReference type="Pfam" id="PF02826">
    <property type="entry name" value="2-Hacid_dh_C"/>
    <property type="match status" value="1"/>
</dbReference>
<sequence>MSTFKVLVTDHAWPTLDVETGVLAPVDAELIVAETGESAELIRLAKDADAILTCFAKVSREVLDAAPNCRTVARYGVGVDNIDVGHATRLGMIVSNVPDYCSEEVADHTLLLLLALSRRLLPLARQISGGEWDGSAVPAPTRLRGKVLGLVGLGTIGRALIPRAQALGMDVVALRRRSGGVPDGVRNASSLEELLREADVVSLHCPLTEDTRGLIGAAELAAMKPTAVLLNTARGPLVDTQALVSALGRGGIAGAGLDVTDPEPLPMDHPLRRRDNVVVTPHVAFSSDGSLAELARKAATNAADVLLGRTPATVVNPAVLDSPTLRTALENRS</sequence>
<dbReference type="GO" id="GO:0051287">
    <property type="term" value="F:NAD binding"/>
    <property type="evidence" value="ECO:0007669"/>
    <property type="project" value="InterPro"/>
</dbReference>
<proteinExistence type="inferred from homology"/>
<reference evidence="7" key="1">
    <citation type="journal article" date="2014" name="Int. J. Syst. Evol. Microbiol.">
        <title>Complete genome sequence of Corynebacterium casei LMG S-19264T (=DSM 44701T), isolated from a smear-ripened cheese.</title>
        <authorList>
            <consortium name="US DOE Joint Genome Institute (JGI-PGF)"/>
            <person name="Walter F."/>
            <person name="Albersmeier A."/>
            <person name="Kalinowski J."/>
            <person name="Ruckert C."/>
        </authorList>
    </citation>
    <scope>NUCLEOTIDE SEQUENCE</scope>
    <source>
        <strain evidence="7">CGMCC 4.7403</strain>
    </source>
</reference>
<dbReference type="GO" id="GO:0003714">
    <property type="term" value="F:transcription corepressor activity"/>
    <property type="evidence" value="ECO:0007669"/>
    <property type="project" value="InterPro"/>
</dbReference>
<dbReference type="SUPFAM" id="SSF52283">
    <property type="entry name" value="Formate/glycerate dehydrogenase catalytic domain-like"/>
    <property type="match status" value="1"/>
</dbReference>
<keyword evidence="3" id="KW-0520">NAD</keyword>
<dbReference type="EMBL" id="BNAT01000066">
    <property type="protein sequence ID" value="GHE67012.1"/>
    <property type="molecule type" value="Genomic_DNA"/>
</dbReference>
<dbReference type="InterPro" id="IPR006139">
    <property type="entry name" value="D-isomer_2_OHA_DH_cat_dom"/>
</dbReference>
<dbReference type="PROSITE" id="PS00670">
    <property type="entry name" value="D_2_HYDROXYACID_DH_2"/>
    <property type="match status" value="1"/>
</dbReference>
<evidence type="ECO:0000259" key="6">
    <source>
        <dbReference type="Pfam" id="PF02826"/>
    </source>
</evidence>
<dbReference type="RefSeq" id="WP_189788247.1">
    <property type="nucleotide sequence ID" value="NZ_BNAT01000066.1"/>
</dbReference>
<dbReference type="InterPro" id="IPR006140">
    <property type="entry name" value="D-isomer_DH_NAD-bd"/>
</dbReference>
<evidence type="ECO:0000259" key="5">
    <source>
        <dbReference type="Pfam" id="PF00389"/>
    </source>
</evidence>
<dbReference type="Proteomes" id="UP000603227">
    <property type="component" value="Unassembled WGS sequence"/>
</dbReference>
<dbReference type="SUPFAM" id="SSF51735">
    <property type="entry name" value="NAD(P)-binding Rossmann-fold domains"/>
    <property type="match status" value="1"/>
</dbReference>
<dbReference type="Pfam" id="PF00389">
    <property type="entry name" value="2-Hacid_dh"/>
    <property type="match status" value="1"/>
</dbReference>
<dbReference type="InterPro" id="IPR029753">
    <property type="entry name" value="D-isomer_DH_CS"/>
</dbReference>